<dbReference type="AlphaFoldDB" id="A0AA36FGY0"/>
<reference evidence="1" key="1">
    <citation type="submission" date="2023-08" db="EMBL/GenBank/DDBJ databases">
        <authorList>
            <person name="Alioto T."/>
            <person name="Alioto T."/>
            <person name="Gomez Garrido J."/>
        </authorList>
    </citation>
    <scope>NUCLEOTIDE SEQUENCE</scope>
</reference>
<accession>A0AA36FGY0</accession>
<proteinExistence type="predicted"/>
<sequence>MDSSRSHEIGFYEKLHAVPDMSSLRSGSSGVGDDDYDFADGDNKCVMAVKKQRKGAIVLRLNPKVIDIKMFQSTTPSVSLHERITMMMVTIKYEEEDHHFKEVLDSQYSEKIRTLPNL</sequence>
<protein>
    <submittedName>
        <fullName evidence="1">Uncharacterized protein</fullName>
    </submittedName>
</protein>
<name>A0AA36FGY0_OCTVU</name>
<dbReference type="Proteomes" id="UP001162480">
    <property type="component" value="Chromosome 21"/>
</dbReference>
<evidence type="ECO:0000313" key="1">
    <source>
        <dbReference type="EMBL" id="CAI9738170.1"/>
    </source>
</evidence>
<dbReference type="EMBL" id="OX597834">
    <property type="protein sequence ID" value="CAI9738170.1"/>
    <property type="molecule type" value="Genomic_DNA"/>
</dbReference>
<organism evidence="1 2">
    <name type="scientific">Octopus vulgaris</name>
    <name type="common">Common octopus</name>
    <dbReference type="NCBI Taxonomy" id="6645"/>
    <lineage>
        <taxon>Eukaryota</taxon>
        <taxon>Metazoa</taxon>
        <taxon>Spiralia</taxon>
        <taxon>Lophotrochozoa</taxon>
        <taxon>Mollusca</taxon>
        <taxon>Cephalopoda</taxon>
        <taxon>Coleoidea</taxon>
        <taxon>Octopodiformes</taxon>
        <taxon>Octopoda</taxon>
        <taxon>Incirrata</taxon>
        <taxon>Octopodidae</taxon>
        <taxon>Octopus</taxon>
    </lineage>
</organism>
<evidence type="ECO:0000313" key="2">
    <source>
        <dbReference type="Proteomes" id="UP001162480"/>
    </source>
</evidence>
<gene>
    <name evidence="1" type="ORF">OCTVUL_1B030745</name>
</gene>
<keyword evidence="2" id="KW-1185">Reference proteome</keyword>